<gene>
    <name evidence="2" type="ORF">C9I94_06850</name>
</gene>
<dbReference type="EMBL" id="PYLZ01000003">
    <property type="protein sequence ID" value="PSW25367.1"/>
    <property type="molecule type" value="Genomic_DNA"/>
</dbReference>
<proteinExistence type="predicted"/>
<feature type="chain" id="PRO_5030009164" evidence="1">
    <location>
        <begin position="22"/>
        <end position="209"/>
    </location>
</feature>
<accession>A0A0J8VEP5</accession>
<protein>
    <submittedName>
        <fullName evidence="2">HEAT repeat domain-containing protein</fullName>
    </submittedName>
</protein>
<evidence type="ECO:0000256" key="1">
    <source>
        <dbReference type="SAM" id="SignalP"/>
    </source>
</evidence>
<organism evidence="2 3">
    <name type="scientific">Photobacterium swingsii</name>
    <dbReference type="NCBI Taxonomy" id="680026"/>
    <lineage>
        <taxon>Bacteria</taxon>
        <taxon>Pseudomonadati</taxon>
        <taxon>Pseudomonadota</taxon>
        <taxon>Gammaproteobacteria</taxon>
        <taxon>Vibrionales</taxon>
        <taxon>Vibrionaceae</taxon>
        <taxon>Photobacterium</taxon>
    </lineage>
</organism>
<feature type="signal peptide" evidence="1">
    <location>
        <begin position="1"/>
        <end position="21"/>
    </location>
</feature>
<evidence type="ECO:0000313" key="3">
    <source>
        <dbReference type="Proteomes" id="UP000240481"/>
    </source>
</evidence>
<comment type="caution">
    <text evidence="2">The sequence shown here is derived from an EMBL/GenBank/DDBJ whole genome shotgun (WGS) entry which is preliminary data.</text>
</comment>
<keyword evidence="3" id="KW-1185">Reference proteome</keyword>
<evidence type="ECO:0000313" key="2">
    <source>
        <dbReference type="EMBL" id="PSW25367.1"/>
    </source>
</evidence>
<dbReference type="Proteomes" id="UP000240481">
    <property type="component" value="Unassembled WGS sequence"/>
</dbReference>
<name>A0A0J8VEP5_9GAMM</name>
<reference evidence="2 3" key="1">
    <citation type="submission" date="2018-01" db="EMBL/GenBank/DDBJ databases">
        <title>Whole genome sequencing of Histamine producing bacteria.</title>
        <authorList>
            <person name="Butler K."/>
        </authorList>
    </citation>
    <scope>NUCLEOTIDE SEQUENCE [LARGE SCALE GENOMIC DNA]</scope>
    <source>
        <strain evidence="2 3">DSM 24669</strain>
    </source>
</reference>
<keyword evidence="1" id="KW-0732">Signal</keyword>
<sequence>MIKLNTSLLLLVLLFSFGARTEDSNERLVVQIPDLSFCLNKKGHYYDSDECLKLIYGFNNDLNHYWGNSDDKKDAIILFHEMWENKFNEEIYTLPIVKLNLVYLLGQAKWFDYDVVPNDELRTYALLQLASQDLMTVSAAISALSIVGEAQDTDILREIVLTERKGVSEKSLSAIVMLLKHHNKVSPFMVELLPHIKRGSLRTIIKSYI</sequence>
<dbReference type="AlphaFoldDB" id="A0A0J8VEP5"/>
<dbReference type="RefSeq" id="WP_048897424.1">
    <property type="nucleotide sequence ID" value="NZ_AP024853.1"/>
</dbReference>